<dbReference type="Proteomes" id="UP000225448">
    <property type="component" value="Segment"/>
</dbReference>
<evidence type="ECO:0000313" key="2">
    <source>
        <dbReference type="Proteomes" id="UP000225448"/>
    </source>
</evidence>
<evidence type="ECO:0000313" key="1">
    <source>
        <dbReference type="EMBL" id="ARV76802.1"/>
    </source>
</evidence>
<keyword evidence="2" id="KW-1185">Reference proteome</keyword>
<protein>
    <submittedName>
        <fullName evidence="1">Uncharacterized protein</fullName>
    </submittedName>
</protein>
<name>A0A1Y0STK4_9CAUD</name>
<dbReference type="EMBL" id="MF042360">
    <property type="protein sequence ID" value="ARV76802.1"/>
    <property type="molecule type" value="Genomic_DNA"/>
</dbReference>
<accession>A0A1Y0STK4</accession>
<gene>
    <name evidence="1" type="ORF">PHABIO_171</name>
</gene>
<reference evidence="1 2" key="1">
    <citation type="submission" date="2017-05" db="EMBL/GenBank/DDBJ databases">
        <authorList>
            <person name="Song R."/>
            <person name="Chenine A.L."/>
            <person name="Ruprecht R.M."/>
        </authorList>
    </citation>
    <scope>NUCLEOTIDE SEQUENCE [LARGE SCALE GENOMIC DNA]</scope>
</reference>
<sequence length="200" mass="22534">MRAALSSVQKAYEQTSTTPLSFLEWIEMIRDIHSFTDRFYSKEETLWLREGYESEPEPMDTSFVGTIIDAANPLSEQAQRFMNGFNYGLIERTVPPLTPPSPHVGNIVVSPKAILENYKKVREGAVKKVIYEINQILNNPERVNSIATYDLSRGIVSLEIHLLSSIDGIHVEVFEALKTAGWKSTYIEGVLTIEATVPTK</sequence>
<organism evidence="1 2">
    <name type="scientific">Pseudomonas phage Phabio</name>
    <dbReference type="NCBI Taxonomy" id="2006668"/>
    <lineage>
        <taxon>Viruses</taxon>
        <taxon>Duplodnaviria</taxon>
        <taxon>Heunggongvirae</taxon>
        <taxon>Uroviricota</taxon>
        <taxon>Caudoviricetes</taxon>
        <taxon>Chimalliviridae</taxon>
        <taxon>Phabiovirus</taxon>
        <taxon>Phabiovirus phabio</taxon>
    </lineage>
</organism>
<proteinExistence type="predicted"/>